<sequence length="447" mass="50085">METTSGLPTIANTLKLSLMRMSSKKHTVEKKILRGVSGVLKPGSMTLILGQPGSGKSSLMKVLSGRFPVDNRLDEDGEVTYNGKSQDELRRRLPQLVPYVDQQDKHFPTLTVKETLEFAHECNDGGLSTRDEEQFVHETSEENAAALEAAKAMYKHHPDVIIRRLGLENCQDTIVRNAMLRGVSGGERKRVTTGEMAFGSKNVLVLDEISTGLDSAATFDIVSTQRSLAKKFRKTVVISLLQPPPEVFELFDQVILLNDGYVMYHCPRQRALAYFESLGFNQFAEAFEQSDIYQRTVEDLDAPLASHLVEDSKHYVDSLPAFRQSFWQGTATLIRRQMKITMRNKALLKSRLLMAIFLGLLNASTFCQFDETDAQVVMGILYVSINFVMLGQSAQVPTFMATREVFNKQRGANFYRTSSFVLATSVSQVPLALLEALVFGSIMHWMC</sequence>
<keyword evidence="3 8" id="KW-0812">Transmembrane</keyword>
<dbReference type="FunFam" id="3.40.50.300:FF:000528">
    <property type="entry name" value="ABC transporter G family member 31"/>
    <property type="match status" value="1"/>
</dbReference>
<evidence type="ECO:0000256" key="8">
    <source>
        <dbReference type="SAM" id="Phobius"/>
    </source>
</evidence>
<feature type="transmembrane region" description="Helical" evidence="8">
    <location>
        <begin position="420"/>
        <end position="446"/>
    </location>
</feature>
<evidence type="ECO:0000256" key="6">
    <source>
        <dbReference type="ARBA" id="ARBA00022989"/>
    </source>
</evidence>
<protein>
    <recommendedName>
        <fullName evidence="9">ABC transporter domain-containing protein</fullName>
    </recommendedName>
</protein>
<organism evidence="10 11">
    <name type="scientific">Phytophthora sojae (strain P6497)</name>
    <name type="common">Soybean stem and root rot agent</name>
    <name type="synonym">Phytophthora megasperma f. sp. glycines</name>
    <dbReference type="NCBI Taxonomy" id="1094619"/>
    <lineage>
        <taxon>Eukaryota</taxon>
        <taxon>Sar</taxon>
        <taxon>Stramenopiles</taxon>
        <taxon>Oomycota</taxon>
        <taxon>Peronosporomycetes</taxon>
        <taxon>Peronosporales</taxon>
        <taxon>Peronosporaceae</taxon>
        <taxon>Phytophthora</taxon>
    </lineage>
</organism>
<dbReference type="Proteomes" id="UP000002640">
    <property type="component" value="Unassembled WGS sequence"/>
</dbReference>
<dbReference type="SUPFAM" id="SSF52540">
    <property type="entry name" value="P-loop containing nucleoside triphosphate hydrolases"/>
    <property type="match status" value="1"/>
</dbReference>
<dbReference type="OMA" id="ELPLMIR"/>
<keyword evidence="2" id="KW-0813">Transport</keyword>
<dbReference type="InParanoid" id="G5A2Y9"/>
<dbReference type="Pfam" id="PF01061">
    <property type="entry name" value="ABC2_membrane"/>
    <property type="match status" value="1"/>
</dbReference>
<comment type="subcellular location">
    <subcellularLocation>
        <location evidence="1">Membrane</location>
        <topology evidence="1">Multi-pass membrane protein</topology>
    </subcellularLocation>
</comment>
<dbReference type="InterPro" id="IPR013525">
    <property type="entry name" value="ABC2_TM"/>
</dbReference>
<evidence type="ECO:0000256" key="1">
    <source>
        <dbReference type="ARBA" id="ARBA00004141"/>
    </source>
</evidence>
<accession>G5A2Y9</accession>
<dbReference type="GeneID" id="20647631"/>
<dbReference type="GO" id="GO:0016887">
    <property type="term" value="F:ATP hydrolysis activity"/>
    <property type="evidence" value="ECO:0007669"/>
    <property type="project" value="InterPro"/>
</dbReference>
<evidence type="ECO:0000256" key="7">
    <source>
        <dbReference type="ARBA" id="ARBA00023136"/>
    </source>
</evidence>
<evidence type="ECO:0000256" key="5">
    <source>
        <dbReference type="ARBA" id="ARBA00022840"/>
    </source>
</evidence>
<evidence type="ECO:0000313" key="11">
    <source>
        <dbReference type="Proteomes" id="UP000002640"/>
    </source>
</evidence>
<dbReference type="GO" id="GO:0140359">
    <property type="term" value="F:ABC-type transporter activity"/>
    <property type="evidence" value="ECO:0007669"/>
    <property type="project" value="InterPro"/>
</dbReference>
<dbReference type="AlphaFoldDB" id="G5A2Y9"/>
<proteinExistence type="predicted"/>
<name>G5A2Y9_PHYSP</name>
<dbReference type="GO" id="GO:0016020">
    <property type="term" value="C:membrane"/>
    <property type="evidence" value="ECO:0007669"/>
    <property type="project" value="UniProtKB-SubCell"/>
</dbReference>
<dbReference type="Gene3D" id="3.40.50.300">
    <property type="entry name" value="P-loop containing nucleotide triphosphate hydrolases"/>
    <property type="match status" value="1"/>
</dbReference>
<dbReference type="Pfam" id="PF00005">
    <property type="entry name" value="ABC_tran"/>
    <property type="match status" value="1"/>
</dbReference>
<feature type="transmembrane region" description="Helical" evidence="8">
    <location>
        <begin position="376"/>
        <end position="399"/>
    </location>
</feature>
<keyword evidence="7 8" id="KW-0472">Membrane</keyword>
<dbReference type="RefSeq" id="XP_009534890.1">
    <property type="nucleotide sequence ID" value="XM_009536595.1"/>
</dbReference>
<dbReference type="InterPro" id="IPR003593">
    <property type="entry name" value="AAA+_ATPase"/>
</dbReference>
<dbReference type="InterPro" id="IPR003439">
    <property type="entry name" value="ABC_transporter-like_ATP-bd"/>
</dbReference>
<evidence type="ECO:0000256" key="3">
    <source>
        <dbReference type="ARBA" id="ARBA00022692"/>
    </source>
</evidence>
<evidence type="ECO:0000313" key="10">
    <source>
        <dbReference type="EMBL" id="EGZ10029.1"/>
    </source>
</evidence>
<feature type="transmembrane region" description="Helical" evidence="8">
    <location>
        <begin position="346"/>
        <end position="364"/>
    </location>
</feature>
<dbReference type="SMART" id="SM00382">
    <property type="entry name" value="AAA"/>
    <property type="match status" value="1"/>
</dbReference>
<evidence type="ECO:0000259" key="9">
    <source>
        <dbReference type="PROSITE" id="PS50893"/>
    </source>
</evidence>
<evidence type="ECO:0000256" key="2">
    <source>
        <dbReference type="ARBA" id="ARBA00022448"/>
    </source>
</evidence>
<keyword evidence="6 8" id="KW-1133">Transmembrane helix</keyword>
<feature type="domain" description="ABC transporter" evidence="9">
    <location>
        <begin position="14"/>
        <end position="284"/>
    </location>
</feature>
<dbReference type="EMBL" id="JH159159">
    <property type="protein sequence ID" value="EGZ10029.1"/>
    <property type="molecule type" value="Genomic_DNA"/>
</dbReference>
<dbReference type="PROSITE" id="PS50893">
    <property type="entry name" value="ABC_TRANSPORTER_2"/>
    <property type="match status" value="1"/>
</dbReference>
<dbReference type="InterPro" id="IPR027417">
    <property type="entry name" value="P-loop_NTPase"/>
</dbReference>
<dbReference type="GO" id="GO:0005524">
    <property type="term" value="F:ATP binding"/>
    <property type="evidence" value="ECO:0007669"/>
    <property type="project" value="UniProtKB-KW"/>
</dbReference>
<evidence type="ECO:0000256" key="4">
    <source>
        <dbReference type="ARBA" id="ARBA00022741"/>
    </source>
</evidence>
<reference evidence="10 11" key="1">
    <citation type="journal article" date="2006" name="Science">
        <title>Phytophthora genome sequences uncover evolutionary origins and mechanisms of pathogenesis.</title>
        <authorList>
            <person name="Tyler B.M."/>
            <person name="Tripathy S."/>
            <person name="Zhang X."/>
            <person name="Dehal P."/>
            <person name="Jiang R.H."/>
            <person name="Aerts A."/>
            <person name="Arredondo F.D."/>
            <person name="Baxter L."/>
            <person name="Bensasson D."/>
            <person name="Beynon J.L."/>
            <person name="Chapman J."/>
            <person name="Damasceno C.M."/>
            <person name="Dorrance A.E."/>
            <person name="Dou D."/>
            <person name="Dickerman A.W."/>
            <person name="Dubchak I.L."/>
            <person name="Garbelotto M."/>
            <person name="Gijzen M."/>
            <person name="Gordon S.G."/>
            <person name="Govers F."/>
            <person name="Grunwald N.J."/>
            <person name="Huang W."/>
            <person name="Ivors K.L."/>
            <person name="Jones R.W."/>
            <person name="Kamoun S."/>
            <person name="Krampis K."/>
            <person name="Lamour K.H."/>
            <person name="Lee M.K."/>
            <person name="McDonald W.H."/>
            <person name="Medina M."/>
            <person name="Meijer H.J."/>
            <person name="Nordberg E.K."/>
            <person name="Maclean D.J."/>
            <person name="Ospina-Giraldo M.D."/>
            <person name="Morris P.F."/>
            <person name="Phuntumart V."/>
            <person name="Putnam N.H."/>
            <person name="Rash S."/>
            <person name="Rose J.K."/>
            <person name="Sakihama Y."/>
            <person name="Salamov A.A."/>
            <person name="Savidor A."/>
            <person name="Scheuring C.F."/>
            <person name="Smith B.M."/>
            <person name="Sobral B.W."/>
            <person name="Terry A."/>
            <person name="Torto-Alalibo T.A."/>
            <person name="Win J."/>
            <person name="Xu Z."/>
            <person name="Zhang H."/>
            <person name="Grigoriev I.V."/>
            <person name="Rokhsar D.S."/>
            <person name="Boore J.L."/>
        </authorList>
    </citation>
    <scope>NUCLEOTIDE SEQUENCE [LARGE SCALE GENOMIC DNA]</scope>
    <source>
        <strain evidence="10 11">P6497</strain>
    </source>
</reference>
<dbReference type="KEGG" id="psoj:PHYSODRAFT_338734"/>
<keyword evidence="5" id="KW-0067">ATP-binding</keyword>
<keyword evidence="4" id="KW-0547">Nucleotide-binding</keyword>
<gene>
    <name evidence="10" type="ORF">PHYSODRAFT_338734</name>
</gene>
<keyword evidence="11" id="KW-1185">Reference proteome</keyword>
<dbReference type="PANTHER" id="PTHR19241">
    <property type="entry name" value="ATP-BINDING CASSETTE TRANSPORTER"/>
    <property type="match status" value="1"/>
</dbReference>
<dbReference type="SMR" id="G5A2Y9"/>